<dbReference type="HOGENOM" id="CLU_052023_0_0_4"/>
<dbReference type="EMBL" id="CP001281">
    <property type="protein sequence ID" value="ACK53888.1"/>
    <property type="molecule type" value="Genomic_DNA"/>
</dbReference>
<dbReference type="STRING" id="85643.Tmz1t_1129"/>
<organism evidence="1 2">
    <name type="scientific">Thauera aminoaromatica</name>
    <dbReference type="NCBI Taxonomy" id="164330"/>
    <lineage>
        <taxon>Bacteria</taxon>
        <taxon>Pseudomonadati</taxon>
        <taxon>Pseudomonadota</taxon>
        <taxon>Betaproteobacteria</taxon>
        <taxon>Rhodocyclales</taxon>
        <taxon>Zoogloeaceae</taxon>
        <taxon>Thauera</taxon>
    </lineage>
</organism>
<dbReference type="OrthoDB" id="596881at2"/>
<evidence type="ECO:0000313" key="1">
    <source>
        <dbReference type="EMBL" id="ACK53888.1"/>
    </source>
</evidence>
<sequence length="442" mass="48386">MLGTWEITAGWEALDTGSDEERACFAAVGIRAHSIWLTEGHDAIVNRLRQAPYLSAYDLAEWLAWNWWRLRWEPRSMAEGWDFSHRMASIGGGYIWPDITIFSDGERTVLLSRATAERPQTPFRYINQVAPVISALDFERGVEVFVAQVLERLEAMGVRESNLSRVWHDVQAERGDATLGRRRKLEALMGVDPDESDPELVERVLADAVRLGQGAVEELAADAGGAAERRRVLSADELAGLAVRSGFAASFDDAVRLAAPATVAPRGQLAAWQLGADAAKALRAQEALGEGAIDDVALAALLGVTPAALKRPAGGEAVGISFALRQAGEADRVLLRSRVPAGRRFELARLLGDRLLGDVAESLHPATRSTTYRQKAQRAFAAELLSPFAQVWGMLDGDFSAESQQEVAEHFKVSELTIRTQLVNHRILDRDELESEEFSIAA</sequence>
<evidence type="ECO:0008006" key="3">
    <source>
        <dbReference type="Google" id="ProtNLM"/>
    </source>
</evidence>
<gene>
    <name evidence="1" type="ordered locus">Tmz1t_1129</name>
</gene>
<reference evidence="2" key="1">
    <citation type="submission" date="2009-05" db="EMBL/GenBank/DDBJ databases">
        <title>Complete sequence of chromosome of Thauera sp. MZ1T.</title>
        <authorList>
            <consortium name="US DOE Joint Genome Institute"/>
            <person name="Lucas S."/>
            <person name="Copeland A."/>
            <person name="Lapidus A."/>
            <person name="Glavina del Rio T."/>
            <person name="Dalin E."/>
            <person name="Tice H."/>
            <person name="Bruce D."/>
            <person name="Goodwin L."/>
            <person name="Pitluck S."/>
            <person name="Sims D."/>
            <person name="Brettin T."/>
            <person name="Detter J.C."/>
            <person name="Han C."/>
            <person name="Larimer F."/>
            <person name="Land M."/>
            <person name="Hauser L."/>
            <person name="Kyrpides N."/>
            <person name="Mikhailova N."/>
            <person name="Sayler G.S."/>
        </authorList>
    </citation>
    <scope>NUCLEOTIDE SEQUENCE [LARGE SCALE GENOMIC DNA]</scope>
    <source>
        <strain evidence="2">MZ1T</strain>
    </source>
</reference>
<accession>C4ZJF5</accession>
<protein>
    <recommendedName>
        <fullName evidence="3">IrrE N-terminal-like domain-containing protein</fullName>
    </recommendedName>
</protein>
<evidence type="ECO:0000313" key="2">
    <source>
        <dbReference type="Proteomes" id="UP000002186"/>
    </source>
</evidence>
<proteinExistence type="predicted"/>
<name>C4ZJF5_THASP</name>
<dbReference type="AlphaFoldDB" id="C4ZJF5"/>
<dbReference type="Proteomes" id="UP000002186">
    <property type="component" value="Chromosome"/>
</dbReference>
<dbReference type="RefSeq" id="WP_012584873.1">
    <property type="nucleotide sequence ID" value="NC_011662.2"/>
</dbReference>
<dbReference type="eggNOG" id="ENOG502ZAC1">
    <property type="taxonomic scope" value="Bacteria"/>
</dbReference>
<reference evidence="1 2" key="2">
    <citation type="journal article" date="2012" name="Stand. Genomic Sci.">
        <title>Complete genome sequence of Thauera aminoaromatica strain MZ1T.</title>
        <authorList>
            <person name="Jiang K."/>
            <person name="Sanseverino J."/>
            <person name="Chauhan A."/>
            <person name="Lucas S."/>
            <person name="Copeland A."/>
            <person name="Lapidus A."/>
            <person name="Del Rio T.G."/>
            <person name="Dalin E."/>
            <person name="Tice H."/>
            <person name="Bruce D."/>
            <person name="Goodwin L."/>
            <person name="Pitluck S."/>
            <person name="Sims D."/>
            <person name="Brettin T."/>
            <person name="Detter J.C."/>
            <person name="Han C."/>
            <person name="Chang Y.J."/>
            <person name="Larimer F."/>
            <person name="Land M."/>
            <person name="Hauser L."/>
            <person name="Kyrpides N.C."/>
            <person name="Mikhailova N."/>
            <person name="Moser S."/>
            <person name="Jegier P."/>
            <person name="Close D."/>
            <person name="Debruyn J.M."/>
            <person name="Wang Y."/>
            <person name="Layton A.C."/>
            <person name="Allen M.S."/>
            <person name="Sayler G.S."/>
        </authorList>
    </citation>
    <scope>NUCLEOTIDE SEQUENCE [LARGE SCALE GENOMIC DNA]</scope>
    <source>
        <strain evidence="1 2">MZ1T</strain>
    </source>
</reference>
<keyword evidence="2" id="KW-1185">Reference proteome</keyword>
<dbReference type="KEGG" id="tmz:Tmz1t_1129"/>